<dbReference type="EC" id="6.3.2.5" evidence="3"/>
<dbReference type="UniPathway" id="UPA00241">
    <property type="reaction ID" value="UER00353"/>
</dbReference>
<evidence type="ECO:0000259" key="6">
    <source>
        <dbReference type="Pfam" id="PF04127"/>
    </source>
</evidence>
<keyword evidence="8" id="KW-1185">Reference proteome</keyword>
<evidence type="ECO:0000313" key="8">
    <source>
        <dbReference type="Proteomes" id="UP000199163"/>
    </source>
</evidence>
<evidence type="ECO:0000256" key="1">
    <source>
        <dbReference type="ARBA" id="ARBA00022793"/>
    </source>
</evidence>
<name>A0A1G7YI50_9BACI</name>
<evidence type="ECO:0000313" key="7">
    <source>
        <dbReference type="EMBL" id="SDG96241.1"/>
    </source>
</evidence>
<dbReference type="InterPro" id="IPR005252">
    <property type="entry name" value="CoaBC"/>
</dbReference>
<organism evidence="7 8">
    <name type="scientific">Alteribacillus persepolensis</name>
    <dbReference type="NCBI Taxonomy" id="568899"/>
    <lineage>
        <taxon>Bacteria</taxon>
        <taxon>Bacillati</taxon>
        <taxon>Bacillota</taxon>
        <taxon>Bacilli</taxon>
        <taxon>Bacillales</taxon>
        <taxon>Bacillaceae</taxon>
        <taxon>Alteribacillus</taxon>
    </lineage>
</organism>
<keyword evidence="3" id="KW-0511">Multifunctional enzyme</keyword>
<keyword evidence="3" id="KW-0479">Metal-binding</keyword>
<comment type="caution">
    <text evidence="3">Lacks conserved residue(s) required for the propagation of feature annotation.</text>
</comment>
<dbReference type="InterPro" id="IPR003382">
    <property type="entry name" value="Flavoprotein"/>
</dbReference>
<gene>
    <name evidence="3" type="primary">coaBC</name>
    <name evidence="7" type="ORF">SAMN05192534_101159</name>
</gene>
<reference evidence="7 8" key="1">
    <citation type="submission" date="2016-10" db="EMBL/GenBank/DDBJ databases">
        <authorList>
            <person name="de Groot N.N."/>
        </authorList>
    </citation>
    <scope>NUCLEOTIDE SEQUENCE [LARGE SCALE GENOMIC DNA]</scope>
    <source>
        <strain evidence="7 8">DSM 21632</strain>
    </source>
</reference>
<dbReference type="InterPro" id="IPR007085">
    <property type="entry name" value="DNA/pantothenate-metab_flavo_C"/>
</dbReference>
<dbReference type="STRING" id="568899.SAMN05192534_101159"/>
<dbReference type="InterPro" id="IPR036551">
    <property type="entry name" value="Flavin_trans-like"/>
</dbReference>
<dbReference type="Pfam" id="PF04127">
    <property type="entry name" value="DFP"/>
    <property type="match status" value="1"/>
</dbReference>
<comment type="cofactor">
    <cofactor evidence="3">
        <name>FMN</name>
        <dbReference type="ChEBI" id="CHEBI:58210"/>
    </cofactor>
    <text evidence="3">Binds 1 FMN per subunit.</text>
</comment>
<dbReference type="EC" id="4.1.1.36" evidence="3"/>
<dbReference type="SUPFAM" id="SSF52507">
    <property type="entry name" value="Homo-oligomeric flavin-containing Cys decarboxylases, HFCD"/>
    <property type="match status" value="1"/>
</dbReference>
<dbReference type="GO" id="GO:0046872">
    <property type="term" value="F:metal ion binding"/>
    <property type="evidence" value="ECO:0007669"/>
    <property type="project" value="UniProtKB-KW"/>
</dbReference>
<feature type="binding site" evidence="3">
    <location>
        <position position="322"/>
    </location>
    <ligand>
        <name>CTP</name>
        <dbReference type="ChEBI" id="CHEBI:37563"/>
    </ligand>
</feature>
<comment type="catalytic activity">
    <reaction evidence="3 4">
        <text>(R)-4'-phosphopantothenate + L-cysteine + CTP = N-[(R)-4-phosphopantothenoyl]-L-cysteine + CMP + diphosphate + H(+)</text>
        <dbReference type="Rhea" id="RHEA:19397"/>
        <dbReference type="ChEBI" id="CHEBI:10986"/>
        <dbReference type="ChEBI" id="CHEBI:15378"/>
        <dbReference type="ChEBI" id="CHEBI:33019"/>
        <dbReference type="ChEBI" id="CHEBI:35235"/>
        <dbReference type="ChEBI" id="CHEBI:37563"/>
        <dbReference type="ChEBI" id="CHEBI:59458"/>
        <dbReference type="ChEBI" id="CHEBI:60377"/>
        <dbReference type="EC" id="6.3.2.5"/>
    </reaction>
</comment>
<dbReference type="GO" id="GO:0071513">
    <property type="term" value="C:phosphopantothenoylcysteine decarboxylase complex"/>
    <property type="evidence" value="ECO:0007669"/>
    <property type="project" value="TreeGrafter"/>
</dbReference>
<dbReference type="OrthoDB" id="9802554at2"/>
<dbReference type="Pfam" id="PF02441">
    <property type="entry name" value="Flavoprotein"/>
    <property type="match status" value="1"/>
</dbReference>
<dbReference type="GO" id="GO:0010181">
    <property type="term" value="F:FMN binding"/>
    <property type="evidence" value="ECO:0007669"/>
    <property type="project" value="UniProtKB-UniRule"/>
</dbReference>
<feature type="binding site" evidence="3">
    <location>
        <position position="340"/>
    </location>
    <ligand>
        <name>CTP</name>
        <dbReference type="ChEBI" id="CHEBI:37563"/>
    </ligand>
</feature>
<keyword evidence="2 3" id="KW-0456">Lyase</keyword>
<sequence length="400" mass="43953">MLDNKRILLGVSGGIAAYKACALASKLTQAGAAVKVVMTENAKQFVSPLTFQALTRERVYDDTFAEKEPDKVAHIDIADWADFIVVAPGSANIIAKLAHGLADNMLSTTMLAATCPVYIAPAMNVNMYEHPAVQENMRTLKKRNVRFIEPGEGYLACGWVGKGRLAEPEDIVAFLQQETYPKQLLFKKRVLVTAGPTYEYADPVRVFTNPSTGKMGFAIAEQAAKLGADVTLVAGPVQLETPTGVNRIDVTTAEEMYEEVTKRYPDCDIVAKAAAVADFKPKTVDTKKAKKQPGDVVIEMERTKDILMELGKNKTHQILIGFAAESNDVAEYAQDKLKRKNLDIVIGNNITAENAGFRSETNEVVIVEKGKDPEYLPLMTKRETAEEVFARVLTYEKKEA</sequence>
<feature type="domain" description="Flavoprotein" evidence="5">
    <location>
        <begin position="5"/>
        <end position="177"/>
    </location>
</feature>
<dbReference type="PANTHER" id="PTHR14359">
    <property type="entry name" value="HOMO-OLIGOMERIC FLAVIN CONTAINING CYS DECARBOXYLASE FAMILY"/>
    <property type="match status" value="1"/>
</dbReference>
<comment type="pathway">
    <text evidence="3 4">Cofactor biosynthesis; coenzyme A biosynthesis; CoA from (R)-pantothenate: step 3/5.</text>
</comment>
<proteinExistence type="inferred from homology"/>
<feature type="domain" description="DNA/pantothenate metabolism flavoprotein C-terminal" evidence="6">
    <location>
        <begin position="187"/>
        <end position="393"/>
    </location>
</feature>
<dbReference type="Gene3D" id="3.40.50.10300">
    <property type="entry name" value="CoaB-like"/>
    <property type="match status" value="1"/>
</dbReference>
<comment type="cofactor">
    <cofactor evidence="3">
        <name>Mg(2+)</name>
        <dbReference type="ChEBI" id="CHEBI:18420"/>
    </cofactor>
</comment>
<keyword evidence="3" id="KW-0460">Magnesium</keyword>
<dbReference type="GO" id="GO:0004632">
    <property type="term" value="F:phosphopantothenate--cysteine ligase activity"/>
    <property type="evidence" value="ECO:0007669"/>
    <property type="project" value="UniProtKB-UniRule"/>
</dbReference>
<dbReference type="NCBIfam" id="TIGR00521">
    <property type="entry name" value="coaBC_dfp"/>
    <property type="match status" value="1"/>
</dbReference>
<dbReference type="InterPro" id="IPR035929">
    <property type="entry name" value="CoaB-like_sf"/>
</dbReference>
<keyword evidence="3 4" id="KW-0285">Flavoprotein</keyword>
<dbReference type="GO" id="GO:0015937">
    <property type="term" value="P:coenzyme A biosynthetic process"/>
    <property type="evidence" value="ECO:0007669"/>
    <property type="project" value="UniProtKB-UniRule"/>
</dbReference>
<dbReference type="HAMAP" id="MF_02225">
    <property type="entry name" value="CoaBC"/>
    <property type="match status" value="1"/>
</dbReference>
<dbReference type="SUPFAM" id="SSF102645">
    <property type="entry name" value="CoaB-like"/>
    <property type="match status" value="1"/>
</dbReference>
<feature type="region of interest" description="Phosphopantothenoylcysteine decarboxylase" evidence="3">
    <location>
        <begin position="1"/>
        <end position="189"/>
    </location>
</feature>
<dbReference type="GO" id="GO:0015941">
    <property type="term" value="P:pantothenate catabolic process"/>
    <property type="evidence" value="ECO:0007669"/>
    <property type="project" value="InterPro"/>
</dbReference>
<feature type="region of interest" description="Phosphopantothenate--cysteine ligase" evidence="3">
    <location>
        <begin position="190"/>
        <end position="400"/>
    </location>
</feature>
<dbReference type="PANTHER" id="PTHR14359:SF6">
    <property type="entry name" value="PHOSPHOPANTOTHENOYLCYSTEINE DECARBOXYLASE"/>
    <property type="match status" value="1"/>
</dbReference>
<comment type="similarity">
    <text evidence="3 4">In the N-terminal section; belongs to the HFCD (homo-oligomeric flavin containing Cys decarboxylase) superfamily.</text>
</comment>
<comment type="function">
    <text evidence="4">Catalyzes two steps in the biosynthesis of coenzyme A. In the first step cysteine is conjugated to 4'-phosphopantothenate to form 4-phosphopantothenoylcysteine, in the latter compound is decarboxylated to form 4'-phosphopantotheine.</text>
</comment>
<comment type="function">
    <text evidence="3">Catalyzes two sequential steps in the biosynthesis of coenzyme A. In the first step cysteine is conjugated to 4'-phosphopantothenate to form 4-phosphopantothenoylcysteine. In the second step the latter compound is decarboxylated to form 4'-phosphopantotheine.</text>
</comment>
<feature type="binding site" evidence="3">
    <location>
        <position position="278"/>
    </location>
    <ligand>
        <name>CTP</name>
        <dbReference type="ChEBI" id="CHEBI:37563"/>
    </ligand>
</feature>
<comment type="catalytic activity">
    <reaction evidence="3 4">
        <text>N-[(R)-4-phosphopantothenoyl]-L-cysteine + H(+) = (R)-4'-phosphopantetheine + CO2</text>
        <dbReference type="Rhea" id="RHEA:16793"/>
        <dbReference type="ChEBI" id="CHEBI:15378"/>
        <dbReference type="ChEBI" id="CHEBI:16526"/>
        <dbReference type="ChEBI" id="CHEBI:59458"/>
        <dbReference type="ChEBI" id="CHEBI:61723"/>
        <dbReference type="EC" id="4.1.1.36"/>
    </reaction>
</comment>
<accession>A0A1G7YI50</accession>
<feature type="binding site" evidence="3">
    <location>
        <position position="336"/>
    </location>
    <ligand>
        <name>CTP</name>
        <dbReference type="ChEBI" id="CHEBI:37563"/>
    </ligand>
</feature>
<feature type="binding site" evidence="3">
    <location>
        <position position="288"/>
    </location>
    <ligand>
        <name>CTP</name>
        <dbReference type="ChEBI" id="CHEBI:37563"/>
    </ligand>
</feature>
<keyword evidence="1 3" id="KW-0210">Decarboxylase</keyword>
<keyword evidence="3 4" id="KW-0436">Ligase</keyword>
<dbReference type="Gene3D" id="3.40.50.1950">
    <property type="entry name" value="Flavin prenyltransferase-like"/>
    <property type="match status" value="1"/>
</dbReference>
<evidence type="ECO:0000256" key="4">
    <source>
        <dbReference type="RuleBase" id="RU364078"/>
    </source>
</evidence>
<evidence type="ECO:0000259" key="5">
    <source>
        <dbReference type="Pfam" id="PF02441"/>
    </source>
</evidence>
<feature type="active site" description="Proton donor" evidence="3">
    <location>
        <position position="157"/>
    </location>
</feature>
<dbReference type="RefSeq" id="WP_091270283.1">
    <property type="nucleotide sequence ID" value="NZ_FNDK01000001.1"/>
</dbReference>
<dbReference type="Proteomes" id="UP000199163">
    <property type="component" value="Unassembled WGS sequence"/>
</dbReference>
<comment type="similarity">
    <text evidence="3 4">In the C-terminal section; belongs to the PPC synthetase family.</text>
</comment>
<protein>
    <recommendedName>
        <fullName evidence="3">Coenzyme A biosynthesis bifunctional protein CoaBC</fullName>
    </recommendedName>
    <alternativeName>
        <fullName evidence="3">DNA/pantothenate metabolism flavoprotein</fullName>
    </alternativeName>
    <alternativeName>
        <fullName evidence="3">Phosphopantothenoylcysteine synthetase/decarboxylase</fullName>
        <shortName evidence="3">PPCS-PPCDC</shortName>
    </alternativeName>
    <domain>
        <recommendedName>
            <fullName evidence="3">Phosphopantothenoylcysteine decarboxylase</fullName>
            <shortName evidence="3">PPC decarboxylase</shortName>
            <shortName evidence="3">PPC-DC</shortName>
            <ecNumber evidence="3">4.1.1.36</ecNumber>
        </recommendedName>
        <alternativeName>
            <fullName evidence="3">CoaC</fullName>
        </alternativeName>
    </domain>
    <domain>
        <recommendedName>
            <fullName evidence="3">Phosphopantothenate--cysteine ligase</fullName>
            <ecNumber evidence="3">6.3.2.5</ecNumber>
        </recommendedName>
        <alternativeName>
            <fullName evidence="3">CoaB</fullName>
        </alternativeName>
        <alternativeName>
            <fullName evidence="3">Phosphopantothenoylcysteine synthetase</fullName>
            <shortName evidence="3">PPC synthetase</shortName>
            <shortName evidence="3">PPC-S</shortName>
        </alternativeName>
    </domain>
</protein>
<dbReference type="EMBL" id="FNDK01000001">
    <property type="protein sequence ID" value="SDG96241.1"/>
    <property type="molecule type" value="Genomic_DNA"/>
</dbReference>
<dbReference type="GO" id="GO:0004633">
    <property type="term" value="F:phosphopantothenoylcysteine decarboxylase activity"/>
    <property type="evidence" value="ECO:0007669"/>
    <property type="project" value="UniProtKB-UniRule"/>
</dbReference>
<keyword evidence="3 4" id="KW-0288">FMN</keyword>
<dbReference type="AlphaFoldDB" id="A0A1G7YI50"/>
<comment type="pathway">
    <text evidence="3 4">Cofactor biosynthesis; coenzyme A biosynthesis; CoA from (R)-pantothenate: step 2/5.</text>
</comment>
<evidence type="ECO:0000256" key="2">
    <source>
        <dbReference type="ARBA" id="ARBA00023239"/>
    </source>
</evidence>
<evidence type="ECO:0000256" key="3">
    <source>
        <dbReference type="HAMAP-Rule" id="MF_02225"/>
    </source>
</evidence>